<accession>A0A8B7ZA59</accession>
<organism evidence="2 4">
    <name type="scientific">Acanthaster planci</name>
    <name type="common">Crown-of-thorns starfish</name>
    <dbReference type="NCBI Taxonomy" id="133434"/>
    <lineage>
        <taxon>Eukaryota</taxon>
        <taxon>Metazoa</taxon>
        <taxon>Echinodermata</taxon>
        <taxon>Eleutherozoa</taxon>
        <taxon>Asterozoa</taxon>
        <taxon>Asteroidea</taxon>
        <taxon>Valvatacea</taxon>
        <taxon>Valvatida</taxon>
        <taxon>Acanthasteridae</taxon>
        <taxon>Acanthaster</taxon>
    </lineage>
</organism>
<evidence type="ECO:0000256" key="1">
    <source>
        <dbReference type="SAM" id="MobiDB-lite"/>
    </source>
</evidence>
<dbReference type="AlphaFoldDB" id="A0A8B7ZA59"/>
<dbReference type="RefSeq" id="XP_022102543.1">
    <property type="nucleotide sequence ID" value="XM_022246851.1"/>
</dbReference>
<protein>
    <submittedName>
        <fullName evidence="3 4">Uncharacterized protein LOC110985664</fullName>
    </submittedName>
</protein>
<proteinExistence type="predicted"/>
<evidence type="ECO:0000313" key="3">
    <source>
        <dbReference type="RefSeq" id="XP_022102542.1"/>
    </source>
</evidence>
<name>A0A8B7ZA59_ACAPL</name>
<evidence type="ECO:0000313" key="4">
    <source>
        <dbReference type="RefSeq" id="XP_022102543.1"/>
    </source>
</evidence>
<dbReference type="Proteomes" id="UP000694845">
    <property type="component" value="Unplaced"/>
</dbReference>
<dbReference type="OrthoDB" id="10489409at2759"/>
<dbReference type="GeneID" id="110985664"/>
<feature type="compositionally biased region" description="Polar residues" evidence="1">
    <location>
        <begin position="19"/>
        <end position="28"/>
    </location>
</feature>
<dbReference type="KEGG" id="aplc:110985664"/>
<gene>
    <name evidence="3 4" type="primary">LOC110985664</name>
</gene>
<feature type="region of interest" description="Disordered" evidence="1">
    <location>
        <begin position="1"/>
        <end position="71"/>
    </location>
</feature>
<evidence type="ECO:0000313" key="2">
    <source>
        <dbReference type="Proteomes" id="UP000694845"/>
    </source>
</evidence>
<reference evidence="3 4" key="1">
    <citation type="submission" date="2025-04" db="UniProtKB">
        <authorList>
            <consortium name="RefSeq"/>
        </authorList>
    </citation>
    <scope>IDENTIFICATION</scope>
</reference>
<sequence length="108" mass="12419">MRSKSRATTADKRPKSHRATSSMSTSTGAWPPSTIMPPNYQQRSVTPDPWPPVANNERGDRITQRPKTVGTRLRNRIADQLLTNLEPNHHETIMHLQAEEQQYQKYKL</sequence>
<keyword evidence="2" id="KW-1185">Reference proteome</keyword>
<dbReference type="RefSeq" id="XP_022102542.1">
    <property type="nucleotide sequence ID" value="XM_022246850.1"/>
</dbReference>